<dbReference type="Gene3D" id="1.10.260.40">
    <property type="entry name" value="lambda repressor-like DNA-binding domains"/>
    <property type="match status" value="1"/>
</dbReference>
<dbReference type="Proteomes" id="UP001596047">
    <property type="component" value="Unassembled WGS sequence"/>
</dbReference>
<reference evidence="3" key="1">
    <citation type="journal article" date="2019" name="Int. J. Syst. Evol. Microbiol.">
        <title>The Global Catalogue of Microorganisms (GCM) 10K type strain sequencing project: providing services to taxonomists for standard genome sequencing and annotation.</title>
        <authorList>
            <consortium name="The Broad Institute Genomics Platform"/>
            <consortium name="The Broad Institute Genome Sequencing Center for Infectious Disease"/>
            <person name="Wu L."/>
            <person name="Ma J."/>
        </authorList>
    </citation>
    <scope>NUCLEOTIDE SEQUENCE [LARGE SCALE GENOMIC DNA]</scope>
    <source>
        <strain evidence="3">CGMCC 1.3240</strain>
    </source>
</reference>
<evidence type="ECO:0000259" key="1">
    <source>
        <dbReference type="PROSITE" id="PS50943"/>
    </source>
</evidence>
<dbReference type="EMBL" id="JBHSOW010000081">
    <property type="protein sequence ID" value="MFC5651877.1"/>
    <property type="molecule type" value="Genomic_DNA"/>
</dbReference>
<dbReference type="Pfam" id="PF13443">
    <property type="entry name" value="HTH_26"/>
    <property type="match status" value="1"/>
</dbReference>
<gene>
    <name evidence="2" type="ORF">ACFPYJ_22695</name>
</gene>
<dbReference type="Pfam" id="PF13426">
    <property type="entry name" value="PAS_9"/>
    <property type="match status" value="1"/>
</dbReference>
<dbReference type="InterPro" id="IPR010982">
    <property type="entry name" value="Lambda_DNA-bd_dom_sf"/>
</dbReference>
<dbReference type="SUPFAM" id="SSF55785">
    <property type="entry name" value="PYP-like sensor domain (PAS domain)"/>
    <property type="match status" value="1"/>
</dbReference>
<accession>A0ABW0W1K2</accession>
<evidence type="ECO:0000313" key="2">
    <source>
        <dbReference type="EMBL" id="MFC5651877.1"/>
    </source>
</evidence>
<dbReference type="InterPro" id="IPR001387">
    <property type="entry name" value="Cro/C1-type_HTH"/>
</dbReference>
<keyword evidence="3" id="KW-1185">Reference proteome</keyword>
<name>A0ABW0W1K2_9BACL</name>
<evidence type="ECO:0000313" key="3">
    <source>
        <dbReference type="Proteomes" id="UP001596047"/>
    </source>
</evidence>
<dbReference type="PROSITE" id="PS50943">
    <property type="entry name" value="HTH_CROC1"/>
    <property type="match status" value="1"/>
</dbReference>
<sequence length="300" mass="33806">MYDFFTFSPQPIVIISNQHKEWLVKDINSAFLTLSGYMKDDLIGKSASILSHSSPFCQVLTRLAALQKAKTEDSTLECEISTRSGQCLTVSLQMSRIRSVSGDHLFAVVIVDISEKAWIENIILDQKVEASMLLTADGVIKSINRYYSPVRFNVSRLLEGSVADFLLQKDKFRIYRFFETLKANKTEGQTSFTLTLFGDQFTSTVIAKPFYRSDGNLKCYAIVFTKLALIDPFEDPSFKLRLLMTEKKISVTQLAHTTDISLTTISKIRNGKIKKPQRITADLIAGKLGVVPGEIWSCFR</sequence>
<comment type="caution">
    <text evidence="2">The sequence shown here is derived from an EMBL/GenBank/DDBJ whole genome shotgun (WGS) entry which is preliminary data.</text>
</comment>
<dbReference type="Gene3D" id="3.30.450.20">
    <property type="entry name" value="PAS domain"/>
    <property type="match status" value="1"/>
</dbReference>
<proteinExistence type="predicted"/>
<dbReference type="SMART" id="SM00530">
    <property type="entry name" value="HTH_XRE"/>
    <property type="match status" value="1"/>
</dbReference>
<organism evidence="2 3">
    <name type="scientific">Paenibacillus solisilvae</name>
    <dbReference type="NCBI Taxonomy" id="2486751"/>
    <lineage>
        <taxon>Bacteria</taxon>
        <taxon>Bacillati</taxon>
        <taxon>Bacillota</taxon>
        <taxon>Bacilli</taxon>
        <taxon>Bacillales</taxon>
        <taxon>Paenibacillaceae</taxon>
        <taxon>Paenibacillus</taxon>
    </lineage>
</organism>
<dbReference type="NCBIfam" id="TIGR00229">
    <property type="entry name" value="sensory_box"/>
    <property type="match status" value="1"/>
</dbReference>
<dbReference type="CDD" id="cd00130">
    <property type="entry name" value="PAS"/>
    <property type="match status" value="1"/>
</dbReference>
<dbReference type="SUPFAM" id="SSF47413">
    <property type="entry name" value="lambda repressor-like DNA-binding domains"/>
    <property type="match status" value="1"/>
</dbReference>
<dbReference type="InterPro" id="IPR000014">
    <property type="entry name" value="PAS"/>
</dbReference>
<dbReference type="CDD" id="cd00093">
    <property type="entry name" value="HTH_XRE"/>
    <property type="match status" value="1"/>
</dbReference>
<feature type="domain" description="HTH cro/C1-type" evidence="1">
    <location>
        <begin position="240"/>
        <end position="295"/>
    </location>
</feature>
<dbReference type="RefSeq" id="WP_379190511.1">
    <property type="nucleotide sequence ID" value="NZ_JBHSOW010000081.1"/>
</dbReference>
<dbReference type="InterPro" id="IPR035965">
    <property type="entry name" value="PAS-like_dom_sf"/>
</dbReference>
<protein>
    <submittedName>
        <fullName evidence="2">PAS domain S-box protein</fullName>
    </submittedName>
</protein>